<keyword evidence="3" id="KW-1185">Reference proteome</keyword>
<organism evidence="2 3">
    <name type="scientific">Eptatretus burgeri</name>
    <name type="common">Inshore hagfish</name>
    <dbReference type="NCBI Taxonomy" id="7764"/>
    <lineage>
        <taxon>Eukaryota</taxon>
        <taxon>Metazoa</taxon>
        <taxon>Chordata</taxon>
        <taxon>Craniata</taxon>
        <taxon>Vertebrata</taxon>
        <taxon>Cyclostomata</taxon>
        <taxon>Myxini</taxon>
        <taxon>Myxiniformes</taxon>
        <taxon>Myxinidae</taxon>
        <taxon>Eptatretinae</taxon>
        <taxon>Eptatretus</taxon>
    </lineage>
</organism>
<feature type="compositionally biased region" description="Basic residues" evidence="1">
    <location>
        <begin position="64"/>
        <end position="76"/>
    </location>
</feature>
<accession>A0A8C4QFW6</accession>
<dbReference type="GO" id="GO:0005737">
    <property type="term" value="C:cytoplasm"/>
    <property type="evidence" value="ECO:0007669"/>
    <property type="project" value="TreeGrafter"/>
</dbReference>
<dbReference type="Ensembl" id="ENSEBUT00000014948.1">
    <property type="protein sequence ID" value="ENSEBUP00000014372.1"/>
    <property type="gene ID" value="ENSEBUG00000009046.1"/>
</dbReference>
<evidence type="ECO:0008006" key="4">
    <source>
        <dbReference type="Google" id="ProtNLM"/>
    </source>
</evidence>
<dbReference type="PANTHER" id="PTHR16155">
    <property type="entry name" value="DED DOMAIN-CONTAINING PROTEIN"/>
    <property type="match status" value="1"/>
</dbReference>
<dbReference type="Proteomes" id="UP000694388">
    <property type="component" value="Unplaced"/>
</dbReference>
<dbReference type="GeneTree" id="ENSGT00390000013973"/>
<reference evidence="2" key="1">
    <citation type="submission" date="2025-08" db="UniProtKB">
        <authorList>
            <consortium name="Ensembl"/>
        </authorList>
    </citation>
    <scope>IDENTIFICATION</scope>
</reference>
<reference evidence="2" key="2">
    <citation type="submission" date="2025-09" db="UniProtKB">
        <authorList>
            <consortium name="Ensembl"/>
        </authorList>
    </citation>
    <scope>IDENTIFICATION</scope>
</reference>
<evidence type="ECO:0000313" key="2">
    <source>
        <dbReference type="Ensembl" id="ENSEBUP00000014372.1"/>
    </source>
</evidence>
<protein>
    <recommendedName>
        <fullName evidence="4">Sterile alpha motif domain-containing protein 9-like</fullName>
    </recommendedName>
</protein>
<proteinExistence type="predicted"/>
<sequence>MWLWHWHDEPKDINKLYDHECTGVFLEILDQNILQALGLLLIPSLILIKKRDLFLDKMKAQQRKLSGAKKKAKKSGNSHMINKPEESKTRKCTTNKQAGLNESTNDDKNVSGTHLVGSNSDLLMDETEMMGSRTTKACSSSKHQGDKKNPQVPNERTLNFEIPSSHRFHCSPHPFDEMHSRNRYIQGSVLPPESGKTNYLDPVHEYKLFECLDADEESKMKKFCNEVFRFAGGCMNRRTNGTIHFGVGDKMPGKQESRYIHGEVVGVQDDGSRDKFGDCLKKNFTKYFEKDDVDDAKDCVRPPRFVEINSQAQITLNKHVIEVDIVPTSTTCGNKVYRTKQMDYVEGKWEADKGHIYLRDGPSTTDILANQNERIRFDSCVKLKDDVQKWKKERQSKEDIPKVPVKREDEGRKLAMLLTGGRSTLDNSLYKAHILVVNKATKDQLKDLEFVKNINWLAVLDFDPESNVSGLCSIVRPEKAVNLHFPRQYVENDNKDIETVVTDLHLYKQTSWIFCNGRADMLDTRDKPMDPKEFLKKRSKELRNLVQFLCHKDITPSERVIVVFLVLLEVQDPIDPFLETFINFYQEFGGLEGVLVITGSAETFQSWTNIAKPRVTEEELQSRSISRSSLQHVNCTVQKIKSGTRSDKRYLRTSSGTDCELKAADEEFLSSIKILCSNECEGTAVELQKEEFEEFKKIREEAFYRGDKVSPWNFYFAEKTGKAFIKRDQFDSLVERIESAMACDVAVKTVNIFHHPGCGGTTLAWHVLWHLKKKYRCAAVKDNEHDYQEISKQVVELLTYGEADPDVYTPVVLLIDDLEELENVNNLAYHIRSFAYESKVHFETPVVIILNCMRSQNPIGSQKNSILESVHLEQQLSTNEKHLFEEKLKEIKKEHKEIETFLSFMIMKENFDEEYIQKAVGNMLKGIERETKDTKLISYLALLNHYVKNSCISVSKCEALLGISTVKQAFWGKETLEEVLSSQARLLLIRFRMDEVNGTYESMKINHPLVALQILKILKADFAIWQGDIAKDLLEEDCLFEAGMGRSLIERDVRRLMVTRQRKQRGDDRNTLFSPLIEEVRNYPGPINEKRGKLLLIAATHRFPKHAIIAQALARYCDIEENNFEEAQVWGNKAIDLNPQSSYIMDTNGQIFKHQLKKSCVLEDVSGEGLSVQQLKRALELASKASHFFKQAQELAKKEDDDLNTSGFHGDVETSLYFIELLSYNVVFDKTNPIKKNTLVKYLKGECDLSRIPTAGDDEKEEETKETVQVLERHESYLRSLQSSLKGNLELLESIHTFSKARGSENELEDDKNNHPTKKYFHQYLNIFISDFDASKAKGVATKYISKNKIEKMSGDRFSGLYKLLLDGKATDVEAIVREYQKIGITSTSEIREKQNYVFACVILHCFNKKSKHLPCYQELVSLVKGVVKDAKQKEWRHPDPFFLGSMFFMPNKCHPINNDDIILLKDCTEMMRRLYRRNFGSRLRTRQPLVIFFLGKGEGLTRILPRSKIDKVSELKNSGKSLKLLWQSGEILRDQKVQDLLLRVRGVTSEEGQHICVNFGLPTGEDHQLPIHIRPVNPGQLRRGRSIESVSFFIGFSLDGFLAYDVISFSMT</sequence>
<evidence type="ECO:0000256" key="1">
    <source>
        <dbReference type="SAM" id="MobiDB-lite"/>
    </source>
</evidence>
<feature type="region of interest" description="Disordered" evidence="1">
    <location>
        <begin position="64"/>
        <end position="118"/>
    </location>
</feature>
<evidence type="ECO:0000313" key="3">
    <source>
        <dbReference type="Proteomes" id="UP000694388"/>
    </source>
</evidence>
<dbReference type="OMA" id="HEFKLFT"/>
<dbReference type="PANTHER" id="PTHR16155:SF18">
    <property type="entry name" value="STERILE ALPHA MOTIF DOMAIN-CONTAINING PROTEIN 9-LIKE"/>
    <property type="match status" value="1"/>
</dbReference>
<feature type="compositionally biased region" description="Polar residues" evidence="1">
    <location>
        <begin position="92"/>
        <end position="103"/>
    </location>
</feature>
<name>A0A8C4QFW6_EPTBU</name>